<feature type="binding site" evidence="3">
    <location>
        <position position="70"/>
    </location>
    <ligand>
        <name>Cu cation</name>
        <dbReference type="ChEBI" id="CHEBI:23378"/>
    </ligand>
</feature>
<evidence type="ECO:0000313" key="7">
    <source>
        <dbReference type="Proteomes" id="UP000036780"/>
    </source>
</evidence>
<dbReference type="InterPro" id="IPR003782">
    <property type="entry name" value="SCO1/SenC"/>
</dbReference>
<protein>
    <submittedName>
        <fullName evidence="6">Cysteine ABC transporter ATP-binding protein</fullName>
    </submittedName>
</protein>
<dbReference type="GeneID" id="66871465"/>
<keyword evidence="5" id="KW-0732">Signal</keyword>
<comment type="caution">
    <text evidence="6">The sequence shown here is derived from an EMBL/GenBank/DDBJ whole genome shotgun (WGS) entry which is preliminary data.</text>
</comment>
<dbReference type="EMBL" id="LGTO01000007">
    <property type="protein sequence ID" value="KNE19520.1"/>
    <property type="molecule type" value="Genomic_DNA"/>
</dbReference>
<feature type="binding site" evidence="3">
    <location>
        <position position="66"/>
    </location>
    <ligand>
        <name>Cu cation</name>
        <dbReference type="ChEBI" id="CHEBI:23378"/>
    </ligand>
</feature>
<reference evidence="7" key="1">
    <citation type="submission" date="2015-07" db="EMBL/GenBank/DDBJ databases">
        <title>Fjat-10053 dsm26.</title>
        <authorList>
            <person name="Liu B."/>
            <person name="Wang J."/>
            <person name="Zhu Y."/>
            <person name="Liu G."/>
            <person name="Chen Q."/>
            <person name="Chen Z."/>
            <person name="Lan J."/>
            <person name="Che J."/>
            <person name="Ge C."/>
            <person name="Shi H."/>
            <person name="Pan Z."/>
            <person name="Liu X."/>
        </authorList>
    </citation>
    <scope>NUCLEOTIDE SEQUENCE [LARGE SCALE GENOMIC DNA]</scope>
    <source>
        <strain evidence="7">DSM 26</strain>
    </source>
</reference>
<feature type="signal peptide" evidence="5">
    <location>
        <begin position="1"/>
        <end position="22"/>
    </location>
</feature>
<dbReference type="GO" id="GO:0046872">
    <property type="term" value="F:metal ion binding"/>
    <property type="evidence" value="ECO:0007669"/>
    <property type="project" value="UniProtKB-KW"/>
</dbReference>
<dbReference type="InterPro" id="IPR013766">
    <property type="entry name" value="Thioredoxin_domain"/>
</dbReference>
<keyword evidence="3" id="KW-0479">Metal-binding</keyword>
<evidence type="ECO:0000256" key="1">
    <source>
        <dbReference type="ARBA" id="ARBA00010996"/>
    </source>
</evidence>
<dbReference type="AlphaFoldDB" id="A0A0L0QLP3"/>
<gene>
    <name evidence="6" type="ORF">AFK71_13640</name>
</gene>
<keyword evidence="6" id="KW-0067">ATP-binding</keyword>
<proteinExistence type="inferred from homology"/>
<feature type="disulfide bond" description="Redox-active" evidence="4">
    <location>
        <begin position="66"/>
        <end position="70"/>
    </location>
</feature>
<dbReference type="OrthoDB" id="9811998at2"/>
<keyword evidence="6" id="KW-0547">Nucleotide-binding</keyword>
<organism evidence="6 7">
    <name type="scientific">Virgibacillus pantothenticus</name>
    <dbReference type="NCBI Taxonomy" id="1473"/>
    <lineage>
        <taxon>Bacteria</taxon>
        <taxon>Bacillati</taxon>
        <taxon>Bacillota</taxon>
        <taxon>Bacilli</taxon>
        <taxon>Bacillales</taxon>
        <taxon>Bacillaceae</taxon>
        <taxon>Virgibacillus</taxon>
    </lineage>
</organism>
<dbReference type="PATRIC" id="fig|1473.5.peg.1341"/>
<comment type="similarity">
    <text evidence="1">Belongs to the SCO1/2 family.</text>
</comment>
<dbReference type="Gene3D" id="3.40.30.10">
    <property type="entry name" value="Glutaredoxin"/>
    <property type="match status" value="1"/>
</dbReference>
<dbReference type="PROSITE" id="PS51352">
    <property type="entry name" value="THIOREDOXIN_2"/>
    <property type="match status" value="1"/>
</dbReference>
<feature type="chain" id="PRO_5041038788" evidence="5">
    <location>
        <begin position="23"/>
        <end position="194"/>
    </location>
</feature>
<evidence type="ECO:0000256" key="4">
    <source>
        <dbReference type="PIRSR" id="PIRSR603782-2"/>
    </source>
</evidence>
<sequence>MKKYIGVAFLALAVFLTACGGAEEKIDPNMSEEVNDFTFTTQDNEKLSLEDLKGEYWIADFIFTNCTSVCLPMTSNLAKLQQKTADEDINIQFVSFSVDPEYDTPEVLKEYAKEYQANLDNWTFVTGYDFETIKEFSIKSFKSMVAPPPEGNDQVTHGTSFFLINPEGEVIKKYNGVLADSIDTIFDDLKELGL</sequence>
<dbReference type="PANTHER" id="PTHR12151">
    <property type="entry name" value="ELECTRON TRANSPORT PROTIN SCO1/SENC FAMILY MEMBER"/>
    <property type="match status" value="1"/>
</dbReference>
<dbReference type="PANTHER" id="PTHR12151:SF25">
    <property type="entry name" value="LINALOOL DEHYDRATASE_ISOMERASE DOMAIN-CONTAINING PROTEIN"/>
    <property type="match status" value="1"/>
</dbReference>
<keyword evidence="4" id="KW-1015">Disulfide bond</keyword>
<dbReference type="Proteomes" id="UP000036780">
    <property type="component" value="Unassembled WGS sequence"/>
</dbReference>
<evidence type="ECO:0000313" key="6">
    <source>
        <dbReference type="EMBL" id="KNE19520.1"/>
    </source>
</evidence>
<dbReference type="SUPFAM" id="SSF52833">
    <property type="entry name" value="Thioredoxin-like"/>
    <property type="match status" value="1"/>
</dbReference>
<dbReference type="InterPro" id="IPR036249">
    <property type="entry name" value="Thioredoxin-like_sf"/>
</dbReference>
<dbReference type="RefSeq" id="WP_050352059.1">
    <property type="nucleotide sequence ID" value="NZ_BOSN01000002.1"/>
</dbReference>
<evidence type="ECO:0000256" key="3">
    <source>
        <dbReference type="PIRSR" id="PIRSR603782-1"/>
    </source>
</evidence>
<evidence type="ECO:0000256" key="2">
    <source>
        <dbReference type="ARBA" id="ARBA00023008"/>
    </source>
</evidence>
<dbReference type="PROSITE" id="PS51257">
    <property type="entry name" value="PROKAR_LIPOPROTEIN"/>
    <property type="match status" value="1"/>
</dbReference>
<keyword evidence="2 3" id="KW-0186">Copper</keyword>
<keyword evidence="7" id="KW-1185">Reference proteome</keyword>
<accession>A0A0L0QLP3</accession>
<name>A0A0L0QLP3_VIRPA</name>
<evidence type="ECO:0000256" key="5">
    <source>
        <dbReference type="SAM" id="SignalP"/>
    </source>
</evidence>
<feature type="binding site" evidence="3">
    <location>
        <position position="157"/>
    </location>
    <ligand>
        <name>Cu cation</name>
        <dbReference type="ChEBI" id="CHEBI:23378"/>
    </ligand>
</feature>
<dbReference type="CDD" id="cd02968">
    <property type="entry name" value="SCO"/>
    <property type="match status" value="1"/>
</dbReference>
<dbReference type="GO" id="GO:0005524">
    <property type="term" value="F:ATP binding"/>
    <property type="evidence" value="ECO:0007669"/>
    <property type="project" value="UniProtKB-KW"/>
</dbReference>
<dbReference type="Pfam" id="PF02630">
    <property type="entry name" value="SCO1-SenC"/>
    <property type="match status" value="1"/>
</dbReference>